<protein>
    <submittedName>
        <fullName evidence="1">DUF2515 domain-containing protein</fullName>
    </submittedName>
</protein>
<sequence>MFLIKRKKKIELTNALLKIKKELNKNHNNTSLVPLLPKEERLLHEIIQNTIRHNKNNLTRTKAYLDFYQRHPEIHWAFLGHMVSRNGGWNMTDLKGELLSKLVSKKEAIAFFTFLERGNWLIFQDAYPQFLVYEESMKRGQNLFHLLPHLHISSFMFTIWNHFWKDRNPYLLATALIINEQNYLEIRIINNQTFKKQVFETFEFKIQEILSMNHIIFPYLKNNQIVLVGQTLNHFESLHERILLGKRLYSILFDHPDRLKQTLQWAITQPHTGSRKDYWPHLFNDVNEGLPGVEWKTRLKSCQIEPSCPRFYSPRLPYAWKNSIHEKAEIKDWYTNWQVIKYLVDSKEKVDGEIKHDYCKTLEKLERAGIAKKTITFLN</sequence>
<evidence type="ECO:0000313" key="1">
    <source>
        <dbReference type="EMBL" id="MDH5159457.1"/>
    </source>
</evidence>
<reference evidence="1" key="1">
    <citation type="submission" date="2023-03" db="EMBL/GenBank/DDBJ databases">
        <title>Bacterial isolates from washroom surfaces on a university campus.</title>
        <authorList>
            <person name="Holman D.B."/>
            <person name="Gzyl K.E."/>
            <person name="Taheri A.E."/>
        </authorList>
    </citation>
    <scope>NUCLEOTIDE SEQUENCE</scope>
    <source>
        <strain evidence="1">RD03</strain>
    </source>
</reference>
<evidence type="ECO:0000313" key="2">
    <source>
        <dbReference type="Proteomes" id="UP001159179"/>
    </source>
</evidence>
<dbReference type="InterPro" id="IPR019658">
    <property type="entry name" value="DUF2515"/>
</dbReference>
<dbReference type="AlphaFoldDB" id="A0AAW6SRL0"/>
<gene>
    <name evidence="1" type="ORF">P5X88_00805</name>
</gene>
<dbReference type="EMBL" id="JAROYP010000001">
    <property type="protein sequence ID" value="MDH5159457.1"/>
    <property type="molecule type" value="Genomic_DNA"/>
</dbReference>
<dbReference type="Proteomes" id="UP001159179">
    <property type="component" value="Unassembled WGS sequence"/>
</dbReference>
<proteinExistence type="predicted"/>
<dbReference type="RefSeq" id="WP_280615394.1">
    <property type="nucleotide sequence ID" value="NZ_JAROYP010000001.1"/>
</dbReference>
<comment type="caution">
    <text evidence="1">The sequence shown here is derived from an EMBL/GenBank/DDBJ whole genome shotgun (WGS) entry which is preliminary data.</text>
</comment>
<dbReference type="Pfam" id="PF10720">
    <property type="entry name" value="DUF2515"/>
    <property type="match status" value="1"/>
</dbReference>
<accession>A0AAW6SRL0</accession>
<organism evidence="1 2">
    <name type="scientific">Heyndrickxia oleronia</name>
    <dbReference type="NCBI Taxonomy" id="38875"/>
    <lineage>
        <taxon>Bacteria</taxon>
        <taxon>Bacillati</taxon>
        <taxon>Bacillota</taxon>
        <taxon>Bacilli</taxon>
        <taxon>Bacillales</taxon>
        <taxon>Bacillaceae</taxon>
        <taxon>Heyndrickxia</taxon>
    </lineage>
</organism>
<name>A0AAW6SRL0_9BACI</name>